<feature type="region of interest" description="Disordered" evidence="12">
    <location>
        <begin position="565"/>
        <end position="584"/>
    </location>
</feature>
<evidence type="ECO:0000256" key="7">
    <source>
        <dbReference type="ARBA" id="ARBA00023065"/>
    </source>
</evidence>
<dbReference type="Proteomes" id="UP000037460">
    <property type="component" value="Unassembled WGS sequence"/>
</dbReference>
<evidence type="ECO:0000256" key="13">
    <source>
        <dbReference type="SAM" id="Phobius"/>
    </source>
</evidence>
<evidence type="ECO:0000259" key="14">
    <source>
        <dbReference type="Pfam" id="PF00520"/>
    </source>
</evidence>
<feature type="domain" description="Ion transport" evidence="14">
    <location>
        <begin position="935"/>
        <end position="1187"/>
    </location>
</feature>
<keyword evidence="2" id="KW-0813">Transport</keyword>
<evidence type="ECO:0000256" key="3">
    <source>
        <dbReference type="ARBA" id="ARBA00022692"/>
    </source>
</evidence>
<feature type="domain" description="Ion transport" evidence="14">
    <location>
        <begin position="1"/>
        <end position="264"/>
    </location>
</feature>
<feature type="transmembrane region" description="Helical" evidence="13">
    <location>
        <begin position="694"/>
        <end position="719"/>
    </location>
</feature>
<feature type="transmembrane region" description="Helical" evidence="13">
    <location>
        <begin position="235"/>
        <end position="258"/>
    </location>
</feature>
<dbReference type="InterPro" id="IPR043203">
    <property type="entry name" value="VGCC_Ca_Na"/>
</dbReference>
<evidence type="ECO:0000313" key="15">
    <source>
        <dbReference type="EMBL" id="KOO23922.1"/>
    </source>
</evidence>
<feature type="transmembrane region" description="Helical" evidence="13">
    <location>
        <begin position="755"/>
        <end position="779"/>
    </location>
</feature>
<feature type="transmembrane region" description="Helical" evidence="13">
    <location>
        <begin position="500"/>
        <end position="519"/>
    </location>
</feature>
<dbReference type="FunFam" id="1.10.287.70:FF:000117">
    <property type="entry name" value="Voltage-gated Ca2+ channel, alpha subunit"/>
    <property type="match status" value="1"/>
</dbReference>
<dbReference type="Gene3D" id="1.10.238.10">
    <property type="entry name" value="EF-hand"/>
    <property type="match status" value="1"/>
</dbReference>
<dbReference type="Pfam" id="PF00520">
    <property type="entry name" value="Ion_trans"/>
    <property type="match status" value="4"/>
</dbReference>
<keyword evidence="9" id="KW-0325">Glycoprotein</keyword>
<keyword evidence="3 13" id="KW-0812">Transmembrane</keyword>
<evidence type="ECO:0000256" key="5">
    <source>
        <dbReference type="ARBA" id="ARBA00022882"/>
    </source>
</evidence>
<evidence type="ECO:0000313" key="16">
    <source>
        <dbReference type="Proteomes" id="UP000037460"/>
    </source>
</evidence>
<proteinExistence type="predicted"/>
<dbReference type="Gene3D" id="1.10.287.70">
    <property type="match status" value="4"/>
</dbReference>
<evidence type="ECO:0000256" key="6">
    <source>
        <dbReference type="ARBA" id="ARBA00022989"/>
    </source>
</evidence>
<dbReference type="Gene3D" id="1.20.120.350">
    <property type="entry name" value="Voltage-gated potassium channels. Chain C"/>
    <property type="match status" value="4"/>
</dbReference>
<protein>
    <submittedName>
        <fullName evidence="15">Sodium channel protein type 9 subunit alpha</fullName>
    </submittedName>
</protein>
<dbReference type="InterPro" id="IPR027359">
    <property type="entry name" value="Volt_channel_dom_sf"/>
</dbReference>
<dbReference type="SUPFAM" id="SSF81324">
    <property type="entry name" value="Voltage-gated potassium channels"/>
    <property type="match status" value="4"/>
</dbReference>
<evidence type="ECO:0000256" key="9">
    <source>
        <dbReference type="ARBA" id="ARBA00023180"/>
    </source>
</evidence>
<dbReference type="GO" id="GO:0005248">
    <property type="term" value="F:voltage-gated sodium channel activity"/>
    <property type="evidence" value="ECO:0007669"/>
    <property type="project" value="TreeGrafter"/>
</dbReference>
<feature type="transmembrane region" description="Helical" evidence="13">
    <location>
        <begin position="978"/>
        <end position="996"/>
    </location>
</feature>
<feature type="coiled-coil region" evidence="11">
    <location>
        <begin position="1271"/>
        <end position="1305"/>
    </location>
</feature>
<name>A0A0M0JC22_9EUKA</name>
<feature type="transmembrane region" description="Helical" evidence="13">
    <location>
        <begin position="1157"/>
        <end position="1178"/>
    </location>
</feature>
<feature type="domain" description="Ion transport" evidence="14">
    <location>
        <begin position="309"/>
        <end position="563"/>
    </location>
</feature>
<keyword evidence="4" id="KW-0677">Repeat</keyword>
<feature type="transmembrane region" description="Helical" evidence="13">
    <location>
        <begin position="620"/>
        <end position="638"/>
    </location>
</feature>
<feature type="domain" description="Ion transport" evidence="14">
    <location>
        <begin position="618"/>
        <end position="886"/>
    </location>
</feature>
<dbReference type="PANTHER" id="PTHR10037:SF62">
    <property type="entry name" value="SODIUM CHANNEL PROTEIN 60E"/>
    <property type="match status" value="1"/>
</dbReference>
<evidence type="ECO:0000256" key="2">
    <source>
        <dbReference type="ARBA" id="ARBA00022448"/>
    </source>
</evidence>
<feature type="transmembrane region" description="Helical" evidence="13">
    <location>
        <begin position="117"/>
        <end position="136"/>
    </location>
</feature>
<dbReference type="PANTHER" id="PTHR10037">
    <property type="entry name" value="VOLTAGE-GATED CATION CHANNEL CALCIUM AND SODIUM"/>
    <property type="match status" value="1"/>
</dbReference>
<feature type="transmembrane region" description="Helical" evidence="13">
    <location>
        <begin position="852"/>
        <end position="876"/>
    </location>
</feature>
<keyword evidence="6 13" id="KW-1133">Transmembrane helix</keyword>
<feature type="transmembrane region" description="Helical" evidence="13">
    <location>
        <begin position="938"/>
        <end position="957"/>
    </location>
</feature>
<organism evidence="15 16">
    <name type="scientific">Chrysochromulina tobinii</name>
    <dbReference type="NCBI Taxonomy" id="1460289"/>
    <lineage>
        <taxon>Eukaryota</taxon>
        <taxon>Haptista</taxon>
        <taxon>Haptophyta</taxon>
        <taxon>Prymnesiophyceae</taxon>
        <taxon>Prymnesiales</taxon>
        <taxon>Chrysochromulinaceae</taxon>
        <taxon>Chrysochromulina</taxon>
    </lineage>
</organism>
<feature type="transmembrane region" description="Helical" evidence="13">
    <location>
        <begin position="342"/>
        <end position="368"/>
    </location>
</feature>
<keyword evidence="8 13" id="KW-0472">Membrane</keyword>
<keyword evidence="7" id="KW-0406">Ion transport</keyword>
<dbReference type="FunFam" id="1.20.120.350:FF:000009">
    <property type="entry name" value="Voltage-dependent T-type calcium channel subunit alpha"/>
    <property type="match status" value="1"/>
</dbReference>
<evidence type="ECO:0000256" key="10">
    <source>
        <dbReference type="ARBA" id="ARBA00023303"/>
    </source>
</evidence>
<dbReference type="EMBL" id="JWZX01003144">
    <property type="protein sequence ID" value="KOO23922.1"/>
    <property type="molecule type" value="Genomic_DNA"/>
</dbReference>
<evidence type="ECO:0000256" key="1">
    <source>
        <dbReference type="ARBA" id="ARBA00004141"/>
    </source>
</evidence>
<accession>A0A0M0JC22</accession>
<evidence type="ECO:0000256" key="4">
    <source>
        <dbReference type="ARBA" id="ARBA00022737"/>
    </source>
</evidence>
<dbReference type="GO" id="GO:0001518">
    <property type="term" value="C:voltage-gated sodium channel complex"/>
    <property type="evidence" value="ECO:0007669"/>
    <property type="project" value="TreeGrafter"/>
</dbReference>
<evidence type="ECO:0000256" key="11">
    <source>
        <dbReference type="SAM" id="Coils"/>
    </source>
</evidence>
<keyword evidence="10 15" id="KW-0407">Ion channel</keyword>
<gene>
    <name evidence="15" type="ORF">Ctob_004772</name>
</gene>
<evidence type="ECO:0000256" key="12">
    <source>
        <dbReference type="SAM" id="MobiDB-lite"/>
    </source>
</evidence>
<dbReference type="OrthoDB" id="2984333at2759"/>
<comment type="caution">
    <text evidence="15">The sequence shown here is derived from an EMBL/GenBank/DDBJ whole genome shotgun (WGS) entry which is preliminary data.</text>
</comment>
<feature type="transmembrane region" description="Helical" evidence="13">
    <location>
        <begin position="1055"/>
        <end position="1083"/>
    </location>
</feature>
<keyword evidence="16" id="KW-1185">Reference proteome</keyword>
<comment type="subcellular location">
    <subcellularLocation>
        <location evidence="1">Membrane</location>
        <topology evidence="1">Multi-pass membrane protein</topology>
    </subcellularLocation>
</comment>
<feature type="transmembrane region" description="Helical" evidence="13">
    <location>
        <begin position="531"/>
        <end position="558"/>
    </location>
</feature>
<feature type="transmembrane region" description="Helical" evidence="13">
    <location>
        <begin position="12"/>
        <end position="35"/>
    </location>
</feature>
<evidence type="ECO:0000256" key="8">
    <source>
        <dbReference type="ARBA" id="ARBA00023136"/>
    </source>
</evidence>
<feature type="transmembrane region" description="Helical" evidence="13">
    <location>
        <begin position="309"/>
        <end position="330"/>
    </location>
</feature>
<keyword evidence="11" id="KW-0175">Coiled coil</keyword>
<reference evidence="16" key="1">
    <citation type="journal article" date="2015" name="PLoS Genet.">
        <title>Genome Sequence and Transcriptome Analyses of Chrysochromulina tobin: Metabolic Tools for Enhanced Algal Fitness in the Prominent Order Prymnesiales (Haptophyceae).</title>
        <authorList>
            <person name="Hovde B.T."/>
            <person name="Deodato C.R."/>
            <person name="Hunsperger H.M."/>
            <person name="Ryken S.A."/>
            <person name="Yost W."/>
            <person name="Jha R.K."/>
            <person name="Patterson J."/>
            <person name="Monnat R.J. Jr."/>
            <person name="Barlow S.B."/>
            <person name="Starkenburg S.R."/>
            <person name="Cattolico R.A."/>
        </authorList>
    </citation>
    <scope>NUCLEOTIDE SEQUENCE</scope>
    <source>
        <strain evidence="16">CCMP291</strain>
    </source>
</reference>
<feature type="transmembrane region" description="Helical" evidence="13">
    <location>
        <begin position="650"/>
        <end position="674"/>
    </location>
</feature>
<keyword evidence="5" id="KW-0851">Voltage-gated channel</keyword>
<dbReference type="InterPro" id="IPR005821">
    <property type="entry name" value="Ion_trans_dom"/>
</dbReference>
<feature type="transmembrane region" description="Helical" evidence="13">
    <location>
        <begin position="442"/>
        <end position="464"/>
    </location>
</feature>
<sequence length="1310" mass="145456">MAWESPMDEDGTWKAGVIALLEVIFLGVYTVEMLVKMLAYGIIGSKSAYLHDPWCILDFTVVSCAWAPILMTGVELPNVNSLRALRAFRALRAMKIIPGLRVIVEGIMDVIPKLGNVVMLFIFVFVVFGIIGMELFQGTLHYRCALEGFAHAKTKRGFDEAEFDTEVACNPDRDVSDFCEVGQTCAYFEGMPFNGMMSYDSVLMASITLMQTTTWDTWEISMFALMDYTGSAWVVLYYLIVIIIAACFVKNLFLAVLFEEFTQLGRVDLAVAAMEKRQQQIDEASASQKLPTKKGAQPGFLETAANSSILANSSIALVLLNMVLMSMPYYGMSDEYAASLEFAGLCITCLFALEMGVKLLGLGCSGYWSDNWNVLDGTIVLLSLFEILVTEVLTIFADGSVPQLSFLRMLRLLRIARALRLMRSWQGLYKIVRTLISVIPKIASLALITFLFMVIFVIAGMQFFGGIFTEEYGYSEVPCREDQCPNPDLEERPHFCNFDYFFPGLLSVFILFTGEWVDSSLAAASIYGPKVLFYFLPCMCVGSFLIMNIFIGMVLSAFGEEDEEVPGEEAAPKEEPPMPKSKSKTNLLVEKPWPQEHALCLFGPRNGIRRSCEALVSHKLFEQFILLVILASSVSLAMDSPLLDPSSATAALLTSTNYIFTAIFVAEMLLKIIAYGFAFTERAYLKDGWNQLDFFIVVISVAVIAAEVLDIPALAPLTSLRVLRALRPLRLIGRIESMKLIVATLIRSIPAVVNVALVFLFIQAVFAILAMQLFAGTFAECSEDHTIKGKHHCEAKGYTWENPVGNSYDDFGQAMLSLFLQTSGDLWETEMFQAMASTSPGHAPVRNDFSPACLFTIAWMFVGAFIALNLFVGAIVDTFNSISAETGVGSATMTGSQLQWVQTVKATVKTKPAKGVRAPEGGLRLWVFNMITHVNFDIFIITIILLNTGLMACKYYGYEEDAGAYAFYNHGMRFFTTVYYTEFLLKIFALGPFGYFSVGWNRFDFTLVLFAFVDDVTHDLSSLLPVPPFLLRVMRLLRIVRILRILKGVKGLRDLVTTIILSLPPVFNVCSLLALVMFIYAVLGMHLFGFLALQENIESHVNFQTVGNGMLLLLQAVTGDGWTLLMQDARVREHPDPALTVCTAEEGNCGSFLAVPYFLSFQLIGTLVFMNLMIAVILDNFSTLSEQNPDLVSPIDIDGFMEAWAELDPEANNSIQSYLVPQLIGMVAPPLGVMGEEDPETKAKALARKLKVTVNKSGEVKFADVLLALSMKRYLDKSDLAETELIKLNKDVEQELTEAEKKTAEEDYTA</sequence>